<keyword evidence="3" id="KW-0732">Signal</keyword>
<dbReference type="SUPFAM" id="SSF55874">
    <property type="entry name" value="ATPase domain of HSP90 chaperone/DNA topoisomerase II/histidine kinase"/>
    <property type="match status" value="1"/>
</dbReference>
<dbReference type="SMART" id="SM00388">
    <property type="entry name" value="HisKA"/>
    <property type="match status" value="1"/>
</dbReference>
<dbReference type="PATRIC" id="fig|762967.3.peg.590"/>
<evidence type="ECO:0000256" key="1">
    <source>
        <dbReference type="ARBA" id="ARBA00000085"/>
    </source>
</evidence>
<dbReference type="SMART" id="SM00387">
    <property type="entry name" value="HATPase_c"/>
    <property type="match status" value="1"/>
</dbReference>
<dbReference type="Gene3D" id="1.10.287.130">
    <property type="match status" value="1"/>
</dbReference>
<evidence type="ECO:0000256" key="3">
    <source>
        <dbReference type="SAM" id="SignalP"/>
    </source>
</evidence>
<feature type="chain" id="PRO_5003588844" description="histidine kinase" evidence="3">
    <location>
        <begin position="20"/>
        <end position="613"/>
    </location>
</feature>
<dbReference type="EMBL" id="AFBQ01000103">
    <property type="protein sequence ID" value="EHY31864.1"/>
    <property type="molecule type" value="Genomic_DNA"/>
</dbReference>
<evidence type="ECO:0000259" key="4">
    <source>
        <dbReference type="PROSITE" id="PS50109"/>
    </source>
</evidence>
<dbReference type="Gene3D" id="3.40.190.10">
    <property type="entry name" value="Periplasmic binding protein-like II"/>
    <property type="match status" value="1"/>
</dbReference>
<dbReference type="InterPro" id="IPR005467">
    <property type="entry name" value="His_kinase_dom"/>
</dbReference>
<dbReference type="Pfam" id="PF12974">
    <property type="entry name" value="Phosphonate-bd"/>
    <property type="match status" value="1"/>
</dbReference>
<dbReference type="CDD" id="cd00082">
    <property type="entry name" value="HisKA"/>
    <property type="match status" value="1"/>
</dbReference>
<dbReference type="Proteomes" id="UP000004956">
    <property type="component" value="Unassembled WGS sequence"/>
</dbReference>
<keyword evidence="5" id="KW-0808">Transferase</keyword>
<organism evidence="5 6">
    <name type="scientific">Sutterella parvirubra YIT 11816</name>
    <dbReference type="NCBI Taxonomy" id="762967"/>
    <lineage>
        <taxon>Bacteria</taxon>
        <taxon>Pseudomonadati</taxon>
        <taxon>Pseudomonadota</taxon>
        <taxon>Betaproteobacteria</taxon>
        <taxon>Burkholderiales</taxon>
        <taxon>Sutterellaceae</taxon>
        <taxon>Sutterella</taxon>
    </lineage>
</organism>
<keyword evidence="5" id="KW-0418">Kinase</keyword>
<dbReference type="SUPFAM" id="SSF53850">
    <property type="entry name" value="Periplasmic binding protein-like II"/>
    <property type="match status" value="1"/>
</dbReference>
<dbReference type="Gene3D" id="3.30.565.10">
    <property type="entry name" value="Histidine kinase-like ATPase, C-terminal domain"/>
    <property type="match status" value="1"/>
</dbReference>
<dbReference type="EC" id="2.7.13.3" evidence="2"/>
<name>H3KDC8_9BURK</name>
<dbReference type="SUPFAM" id="SSF47384">
    <property type="entry name" value="Homodimeric domain of signal transducing histidine kinase"/>
    <property type="match status" value="1"/>
</dbReference>
<dbReference type="AlphaFoldDB" id="H3KDC8"/>
<dbReference type="PROSITE" id="PS50109">
    <property type="entry name" value="HIS_KIN"/>
    <property type="match status" value="1"/>
</dbReference>
<evidence type="ECO:0000313" key="5">
    <source>
        <dbReference type="EMBL" id="EHY31864.1"/>
    </source>
</evidence>
<dbReference type="STRING" id="762967.HMPREF9440_00737"/>
<comment type="catalytic activity">
    <reaction evidence="1">
        <text>ATP + protein L-histidine = ADP + protein N-phospho-L-histidine.</text>
        <dbReference type="EC" id="2.7.13.3"/>
    </reaction>
</comment>
<comment type="caution">
    <text evidence="5">The sequence shown here is derived from an EMBL/GenBank/DDBJ whole genome shotgun (WGS) entry which is preliminary data.</text>
</comment>
<sequence>MLALGFGMLLGFCAPAAGAPEPLTIGILDTSLNPYDAMALRETIEHLQNALPNHRLRTVTIPTAEAPGALAAHRPDFLFAPAGFAAQLKTETGTDAFRIATRRKLIHASAEETVGAVFVRLRGSPSGDLESLRGLRAATAMPNAVDGWLAAEGEIQREGYDPEKFFAEVRFLNNAFPDVLAALAARTVDVAILPACLIETLAADGLLDLRDLEVVHRKAHPEGTPQVCAHSTALYPDISLLAMPGAPERAVRQVTVALLSDEDHTSGFSQCEWLTNVSEQQVDALFRTLREGPYRYLRDMSPSALFERYRTPILAVLGILLLLVLNEFRLRRIIRERTASWLASQREAEALRQEAESARLRLAGFERRTIVEQLSGMIAHEVNTPVGTIRAYAGALKRFLARSAESGNASITRALEGIDREASRIAGIIQRVRDHARTEAAHTPCNLLDIRRRTIRAFIVEAPAVRGNMIREEKTAADPITVVGDALELELLMLNLLRNASHAVLRDGLLPQDAIRITCAQTQDGGAVLLVENEGKHLSDETLEALRNPVGSPREASAQPSEGLGLGLSICRAIAESHAAAITFEARPKGGLRVVVRFPQAARPSSAQHEEQA</sequence>
<proteinExistence type="predicted"/>
<feature type="domain" description="Histidine kinase" evidence="4">
    <location>
        <begin position="377"/>
        <end position="602"/>
    </location>
</feature>
<dbReference type="PANTHER" id="PTHR43065:SF42">
    <property type="entry name" value="TWO-COMPONENT SENSOR PPRA"/>
    <property type="match status" value="1"/>
</dbReference>
<protein>
    <recommendedName>
        <fullName evidence="2">histidine kinase</fullName>
        <ecNumber evidence="2">2.7.13.3</ecNumber>
    </recommendedName>
</protein>
<evidence type="ECO:0000313" key="6">
    <source>
        <dbReference type="Proteomes" id="UP000004956"/>
    </source>
</evidence>
<dbReference type="GO" id="GO:0000155">
    <property type="term" value="F:phosphorelay sensor kinase activity"/>
    <property type="evidence" value="ECO:0007669"/>
    <property type="project" value="InterPro"/>
</dbReference>
<evidence type="ECO:0000256" key="2">
    <source>
        <dbReference type="ARBA" id="ARBA00012438"/>
    </source>
</evidence>
<feature type="signal peptide" evidence="3">
    <location>
        <begin position="1"/>
        <end position="19"/>
    </location>
</feature>
<dbReference type="PANTHER" id="PTHR43065">
    <property type="entry name" value="SENSOR HISTIDINE KINASE"/>
    <property type="match status" value="1"/>
</dbReference>
<reference evidence="5 6" key="1">
    <citation type="submission" date="2011-11" db="EMBL/GenBank/DDBJ databases">
        <authorList>
            <person name="Weinstock G."/>
            <person name="Sodergren E."/>
            <person name="Clifton S."/>
            <person name="Fulton L."/>
            <person name="Fulton B."/>
            <person name="Courtney L."/>
            <person name="Fronick C."/>
            <person name="Harrison M."/>
            <person name="Strong C."/>
            <person name="Farmer C."/>
            <person name="Delahaunty K."/>
            <person name="Markovic C."/>
            <person name="Hall O."/>
            <person name="Minx P."/>
            <person name="Tomlinson C."/>
            <person name="Mitreva M."/>
            <person name="Hou S."/>
            <person name="Chen J."/>
            <person name="Wollam A."/>
            <person name="Pepin K.H."/>
            <person name="Johnson M."/>
            <person name="Bhonagiri V."/>
            <person name="Zhang X."/>
            <person name="Suruliraj S."/>
            <person name="Warren W."/>
            <person name="Chinwalla A."/>
            <person name="Mardis E.R."/>
            <person name="Wilson R.K."/>
        </authorList>
    </citation>
    <scope>NUCLEOTIDE SEQUENCE [LARGE SCALE GENOMIC DNA]</scope>
    <source>
        <strain evidence="5 6">YIT 11816</strain>
    </source>
</reference>
<dbReference type="InterPro" id="IPR036890">
    <property type="entry name" value="HATPase_C_sf"/>
</dbReference>
<dbReference type="InterPro" id="IPR003661">
    <property type="entry name" value="HisK_dim/P_dom"/>
</dbReference>
<keyword evidence="6" id="KW-1185">Reference proteome</keyword>
<dbReference type="Pfam" id="PF00512">
    <property type="entry name" value="HisKA"/>
    <property type="match status" value="1"/>
</dbReference>
<accession>H3KDC8</accession>
<dbReference type="HOGENOM" id="CLU_011260_2_0_4"/>
<dbReference type="InterPro" id="IPR036097">
    <property type="entry name" value="HisK_dim/P_sf"/>
</dbReference>
<dbReference type="InterPro" id="IPR003594">
    <property type="entry name" value="HATPase_dom"/>
</dbReference>
<gene>
    <name evidence="5" type="ORF">HMPREF9440_00737</name>
</gene>
<dbReference type="Pfam" id="PF02518">
    <property type="entry name" value="HATPase_c"/>
    <property type="match status" value="1"/>
</dbReference>